<accession>A0ABU7V8J2</accession>
<proteinExistence type="predicted"/>
<evidence type="ECO:0000313" key="2">
    <source>
        <dbReference type="EMBL" id="MEF2255965.1"/>
    </source>
</evidence>
<dbReference type="SMART" id="SM00332">
    <property type="entry name" value="PP2Cc"/>
    <property type="match status" value="1"/>
</dbReference>
<dbReference type="PROSITE" id="PS51746">
    <property type="entry name" value="PPM_2"/>
    <property type="match status" value="1"/>
</dbReference>
<protein>
    <submittedName>
        <fullName evidence="2">Protein phosphatase 2C domain-containing protein</fullName>
    </submittedName>
</protein>
<reference evidence="2 3" key="1">
    <citation type="submission" date="2024-01" db="EMBL/GenBank/DDBJ databases">
        <title>the genome sequence of strain Microbacterium schleiferi NBRC 15075.</title>
        <authorList>
            <person name="Ding Y."/>
            <person name="Zhang G."/>
        </authorList>
    </citation>
    <scope>NUCLEOTIDE SEQUENCE [LARGE SCALE GENOMIC DNA]</scope>
    <source>
        <strain evidence="2 3">NBRC 15075</strain>
    </source>
</reference>
<dbReference type="SUPFAM" id="SSF81606">
    <property type="entry name" value="PP2C-like"/>
    <property type="match status" value="1"/>
</dbReference>
<dbReference type="Pfam" id="PF13672">
    <property type="entry name" value="PP2C_2"/>
    <property type="match status" value="1"/>
</dbReference>
<dbReference type="Proteomes" id="UP001351900">
    <property type="component" value="Unassembled WGS sequence"/>
</dbReference>
<feature type="domain" description="PPM-type phosphatase" evidence="1">
    <location>
        <begin position="7"/>
        <end position="237"/>
    </location>
</feature>
<dbReference type="EMBL" id="JAZHOV010000007">
    <property type="protein sequence ID" value="MEF2255965.1"/>
    <property type="molecule type" value="Genomic_DNA"/>
</dbReference>
<dbReference type="Gene3D" id="3.60.40.10">
    <property type="entry name" value="PPM-type phosphatase domain"/>
    <property type="match status" value="1"/>
</dbReference>
<gene>
    <name evidence="2" type="ORF">V2V91_12600</name>
</gene>
<dbReference type="PANTHER" id="PTHR47992">
    <property type="entry name" value="PROTEIN PHOSPHATASE"/>
    <property type="match status" value="1"/>
</dbReference>
<dbReference type="RefSeq" id="WP_292725663.1">
    <property type="nucleotide sequence ID" value="NZ_BAAAUO010000012.1"/>
</dbReference>
<dbReference type="CDD" id="cd00143">
    <property type="entry name" value="PP2Cc"/>
    <property type="match status" value="1"/>
</dbReference>
<dbReference type="InterPro" id="IPR036457">
    <property type="entry name" value="PPM-type-like_dom_sf"/>
</dbReference>
<organism evidence="2 3">
    <name type="scientific">Microbacterium schleiferi</name>
    <dbReference type="NCBI Taxonomy" id="69362"/>
    <lineage>
        <taxon>Bacteria</taxon>
        <taxon>Bacillati</taxon>
        <taxon>Actinomycetota</taxon>
        <taxon>Actinomycetes</taxon>
        <taxon>Micrococcales</taxon>
        <taxon>Microbacteriaceae</taxon>
        <taxon>Microbacterium</taxon>
    </lineage>
</organism>
<name>A0ABU7V8J2_9MICO</name>
<evidence type="ECO:0000313" key="3">
    <source>
        <dbReference type="Proteomes" id="UP001351900"/>
    </source>
</evidence>
<dbReference type="SMART" id="SM00331">
    <property type="entry name" value="PP2C_SIG"/>
    <property type="match status" value="1"/>
</dbReference>
<comment type="caution">
    <text evidence="2">The sequence shown here is derived from an EMBL/GenBank/DDBJ whole genome shotgun (WGS) entry which is preliminary data.</text>
</comment>
<evidence type="ECO:0000259" key="1">
    <source>
        <dbReference type="PROSITE" id="PS51746"/>
    </source>
</evidence>
<keyword evidence="3" id="KW-1185">Reference proteome</keyword>
<sequence>MTTLTITTGAQTDTGRRRTMNEDSLLAAYPVFIVADGMGGHDAGDRASAAVIDAFRPLVGVDDLAPHDVMAAVQRAHHSVATIADALPNGAGSTLTGIVVVTQNENRWWLVLNIGDSRVYRLIGNTLQQVTVDHSVAQELVDGGKLRREDMATYSGRNVITRAVGAPDSEAEYWLLPIVTGERLLICSDGLTGELPDESLRAGLALGGSTQQTATTLVMQAVERGGRDNVTAIVVDVVAGGASPDSDDVTGGIGATSAVVADLLPDEDTVPSSKQRARG</sequence>
<dbReference type="InterPro" id="IPR015655">
    <property type="entry name" value="PP2C"/>
</dbReference>
<dbReference type="InterPro" id="IPR001932">
    <property type="entry name" value="PPM-type_phosphatase-like_dom"/>
</dbReference>